<feature type="domain" description="Nitroreductase" evidence="9">
    <location>
        <begin position="20"/>
        <end position="182"/>
    </location>
</feature>
<evidence type="ECO:0000313" key="10">
    <source>
        <dbReference type="EMBL" id="AWV89406.1"/>
    </source>
</evidence>
<gene>
    <name evidence="10" type="ORF">DN745_08675</name>
</gene>
<evidence type="ECO:0000313" key="11">
    <source>
        <dbReference type="Proteomes" id="UP000249799"/>
    </source>
</evidence>
<evidence type="ECO:0000256" key="6">
    <source>
        <dbReference type="ARBA" id="ARBA00023027"/>
    </source>
</evidence>
<dbReference type="PANTHER" id="PTHR43821:SF1">
    <property type="entry name" value="NAD(P)H NITROREDUCTASE YDJA-RELATED"/>
    <property type="match status" value="1"/>
</dbReference>
<name>A0A2Z4FKX7_9DELT</name>
<comment type="similarity">
    <text evidence="1 7">Belongs to the nitroreductase family.</text>
</comment>
<keyword evidence="3 7" id="KW-0288">FMN</keyword>
<dbReference type="PIRSF" id="PIRSF000232">
    <property type="entry name" value="YdjA"/>
    <property type="match status" value="1"/>
</dbReference>
<evidence type="ECO:0000256" key="2">
    <source>
        <dbReference type="ARBA" id="ARBA00022630"/>
    </source>
</evidence>
<keyword evidence="6 7" id="KW-0520">NAD</keyword>
<organism evidence="10 11">
    <name type="scientific">Bradymonas sediminis</name>
    <dbReference type="NCBI Taxonomy" id="1548548"/>
    <lineage>
        <taxon>Bacteria</taxon>
        <taxon>Deltaproteobacteria</taxon>
        <taxon>Bradymonadales</taxon>
        <taxon>Bradymonadaceae</taxon>
        <taxon>Bradymonas</taxon>
    </lineage>
</organism>
<feature type="binding site" description="in other chain" evidence="8">
    <location>
        <begin position="150"/>
        <end position="152"/>
    </location>
    <ligand>
        <name>FMN</name>
        <dbReference type="ChEBI" id="CHEBI:58210"/>
        <note>ligand shared between dimeric partners</note>
    </ligand>
</feature>
<dbReference type="InterPro" id="IPR026021">
    <property type="entry name" value="YdjA-like"/>
</dbReference>
<keyword evidence="2 7" id="KW-0285">Flavoprotein</keyword>
<evidence type="ECO:0000256" key="3">
    <source>
        <dbReference type="ARBA" id="ARBA00022643"/>
    </source>
</evidence>
<keyword evidence="5 7" id="KW-0560">Oxidoreductase</keyword>
<dbReference type="EC" id="1.-.-.-" evidence="7"/>
<protein>
    <recommendedName>
        <fullName evidence="7">Putative NAD(P)H nitroreductase</fullName>
        <ecNumber evidence="7">1.-.-.-</ecNumber>
    </recommendedName>
</protein>
<dbReference type="Proteomes" id="UP000249799">
    <property type="component" value="Chromosome"/>
</dbReference>
<dbReference type="GO" id="GO:0016491">
    <property type="term" value="F:oxidoreductase activity"/>
    <property type="evidence" value="ECO:0007669"/>
    <property type="project" value="UniProtKB-UniRule"/>
</dbReference>
<evidence type="ECO:0000256" key="7">
    <source>
        <dbReference type="PIRNR" id="PIRNR000232"/>
    </source>
</evidence>
<dbReference type="OrthoDB" id="9798230at2"/>
<dbReference type="Gene3D" id="3.40.109.10">
    <property type="entry name" value="NADH Oxidase"/>
    <property type="match status" value="1"/>
</dbReference>
<dbReference type="KEGG" id="bsed:DN745_08675"/>
<dbReference type="InterPro" id="IPR052530">
    <property type="entry name" value="NAD(P)H_nitroreductase"/>
</dbReference>
<keyword evidence="4 7" id="KW-0521">NADP</keyword>
<evidence type="ECO:0000256" key="8">
    <source>
        <dbReference type="PIRSR" id="PIRSR000232-1"/>
    </source>
</evidence>
<dbReference type="InterPro" id="IPR029479">
    <property type="entry name" value="Nitroreductase"/>
</dbReference>
<proteinExistence type="inferred from homology"/>
<feature type="binding site" evidence="8">
    <location>
        <position position="48"/>
    </location>
    <ligand>
        <name>FMN</name>
        <dbReference type="ChEBI" id="CHEBI:58210"/>
        <note>ligand shared between dimeric partners</note>
    </ligand>
</feature>
<evidence type="ECO:0000256" key="4">
    <source>
        <dbReference type="ARBA" id="ARBA00022857"/>
    </source>
</evidence>
<dbReference type="AlphaFoldDB" id="A0A2Z4FKX7"/>
<dbReference type="CDD" id="cd02135">
    <property type="entry name" value="YdjA-like"/>
    <property type="match status" value="1"/>
</dbReference>
<dbReference type="PANTHER" id="PTHR43821">
    <property type="entry name" value="NAD(P)H NITROREDUCTASE YDJA-RELATED"/>
    <property type="match status" value="1"/>
</dbReference>
<sequence>MSLNASHKTFEGSMNTREAILTRRTVQKFSTDPVPEGCVERAVECALRAPNHKLTNPWRFRRAGPETREKLLNIVLDIKRADAAAKGRELKQQSIDMIQAKAGNSPELLVVTQIRNDEDAFRSREDYAAIACAIQNISLSLWSEGVGSKWATGGPTRHPDTYKLLGIDPASEEIVGFVRIGHPMVEPMESPRLPLKDVYSELP</sequence>
<dbReference type="Pfam" id="PF00881">
    <property type="entry name" value="Nitroreductase"/>
    <property type="match status" value="1"/>
</dbReference>
<evidence type="ECO:0000256" key="1">
    <source>
        <dbReference type="ARBA" id="ARBA00007118"/>
    </source>
</evidence>
<dbReference type="SUPFAM" id="SSF55469">
    <property type="entry name" value="FMN-dependent nitroreductase-like"/>
    <property type="match status" value="1"/>
</dbReference>
<dbReference type="EMBL" id="CP030032">
    <property type="protein sequence ID" value="AWV89406.1"/>
    <property type="molecule type" value="Genomic_DNA"/>
</dbReference>
<reference evidence="10 11" key="1">
    <citation type="submission" date="2018-06" db="EMBL/GenBank/DDBJ databases">
        <title>Lujinxingia sediminis gen. nov. sp. nov., a new facultative anaerobic member of the class Deltaproteobacteria, and proposal of Lujinxingaceae fam. nov.</title>
        <authorList>
            <person name="Guo L.-Y."/>
            <person name="Li C.-M."/>
            <person name="Wang S."/>
            <person name="Du Z.-J."/>
        </authorList>
    </citation>
    <scope>NUCLEOTIDE SEQUENCE [LARGE SCALE GENOMIC DNA]</scope>
    <source>
        <strain evidence="10 11">FA350</strain>
    </source>
</reference>
<evidence type="ECO:0000259" key="9">
    <source>
        <dbReference type="Pfam" id="PF00881"/>
    </source>
</evidence>
<comment type="cofactor">
    <cofactor evidence="8">
        <name>FMN</name>
        <dbReference type="ChEBI" id="CHEBI:58210"/>
    </cofactor>
    <text evidence="8">Binds 1 FMN per subunit.</text>
</comment>
<evidence type="ECO:0000256" key="5">
    <source>
        <dbReference type="ARBA" id="ARBA00023002"/>
    </source>
</evidence>
<keyword evidence="11" id="KW-1185">Reference proteome</keyword>
<feature type="binding site" description="in other chain" evidence="8">
    <location>
        <begin position="23"/>
        <end position="25"/>
    </location>
    <ligand>
        <name>FMN</name>
        <dbReference type="ChEBI" id="CHEBI:58210"/>
        <note>ligand shared between dimeric partners</note>
    </ligand>
</feature>
<dbReference type="InterPro" id="IPR000415">
    <property type="entry name" value="Nitroreductase-like"/>
</dbReference>
<feature type="binding site" evidence="8">
    <location>
        <position position="52"/>
    </location>
    <ligand>
        <name>FMN</name>
        <dbReference type="ChEBI" id="CHEBI:58210"/>
        <note>ligand shared between dimeric partners</note>
    </ligand>
</feature>
<accession>A0A2Z4FKX7</accession>